<dbReference type="PROSITE" id="PS51257">
    <property type="entry name" value="PROKAR_LIPOPROTEIN"/>
    <property type="match status" value="1"/>
</dbReference>
<sequence>MAKFPVFSATAWLTACLFPAPVTGQSRQDTDPLDRDIVAIGAGLAVVPDYEGSDHYRPVVAPAAIGSVKGHSFVVAGNQASLNLLRDRTGPVWQVQVGPFAQINFNRSAMGAIHDPRVRALGALASPSKWAAMSGFRRRGS</sequence>
<dbReference type="EMBL" id="JACIDB010000007">
    <property type="protein sequence ID" value="MBB3876735.1"/>
    <property type="molecule type" value="Genomic_DNA"/>
</dbReference>
<comment type="caution">
    <text evidence="1">The sequence shown here is derived from an EMBL/GenBank/DDBJ whole genome shotgun (WGS) entry which is preliminary data.</text>
</comment>
<dbReference type="Proteomes" id="UP000528945">
    <property type="component" value="Unassembled WGS sequence"/>
</dbReference>
<accession>A0AAW3TUI9</accession>
<organism evidence="1 2">
    <name type="scientific">Sphingomonas aquatilis</name>
    <dbReference type="NCBI Taxonomy" id="93063"/>
    <lineage>
        <taxon>Bacteria</taxon>
        <taxon>Pseudomonadati</taxon>
        <taxon>Pseudomonadota</taxon>
        <taxon>Alphaproteobacteria</taxon>
        <taxon>Sphingomonadales</taxon>
        <taxon>Sphingomonadaceae</taxon>
        <taxon>Sphingomonas</taxon>
    </lineage>
</organism>
<dbReference type="AlphaFoldDB" id="A0AAW3TUI9"/>
<protein>
    <submittedName>
        <fullName evidence="1">Outer membrane scaffolding protein for murein synthesis (MipA/OmpV family)</fullName>
    </submittedName>
</protein>
<proteinExistence type="predicted"/>
<evidence type="ECO:0000313" key="2">
    <source>
        <dbReference type="Proteomes" id="UP000528945"/>
    </source>
</evidence>
<evidence type="ECO:0000313" key="1">
    <source>
        <dbReference type="EMBL" id="MBB3876735.1"/>
    </source>
</evidence>
<keyword evidence="2" id="KW-1185">Reference proteome</keyword>
<dbReference type="RefSeq" id="WP_167509768.1">
    <property type="nucleotide sequence ID" value="NZ_JACIDB010000007.1"/>
</dbReference>
<reference evidence="1 2" key="1">
    <citation type="submission" date="2020-08" db="EMBL/GenBank/DDBJ databases">
        <title>Genomic Encyclopedia of Type Strains, Phase IV (KMG-IV): sequencing the most valuable type-strain genomes for metagenomic binning, comparative biology and taxonomic classification.</title>
        <authorList>
            <person name="Goeker M."/>
        </authorList>
    </citation>
    <scope>NUCLEOTIDE SEQUENCE [LARGE SCALE GENOMIC DNA]</scope>
    <source>
        <strain evidence="1 2">DSM 15581</strain>
    </source>
</reference>
<name>A0AAW3TUI9_9SPHN</name>
<gene>
    <name evidence="1" type="ORF">GGR47_002994</name>
</gene>